<dbReference type="SUPFAM" id="SSF81321">
    <property type="entry name" value="Family A G protein-coupled receptor-like"/>
    <property type="match status" value="1"/>
</dbReference>
<evidence type="ECO:0000256" key="6">
    <source>
        <dbReference type="ARBA" id="ARBA00023136"/>
    </source>
</evidence>
<dbReference type="PANTHER" id="PTHR24243">
    <property type="entry name" value="G-PROTEIN COUPLED RECEPTOR"/>
    <property type="match status" value="1"/>
</dbReference>
<dbReference type="Pfam" id="PF00001">
    <property type="entry name" value="7tm_1"/>
    <property type="match status" value="1"/>
</dbReference>
<dbReference type="GO" id="GO:0008188">
    <property type="term" value="F:neuropeptide receptor activity"/>
    <property type="evidence" value="ECO:0007669"/>
    <property type="project" value="TreeGrafter"/>
</dbReference>
<feature type="transmembrane region" description="Helical" evidence="10">
    <location>
        <begin position="244"/>
        <end position="268"/>
    </location>
</feature>
<organism evidence="12 13">
    <name type="scientific">Ladona fulva</name>
    <name type="common">Scarce chaser dragonfly</name>
    <name type="synonym">Libellula fulva</name>
    <dbReference type="NCBI Taxonomy" id="123851"/>
    <lineage>
        <taxon>Eukaryota</taxon>
        <taxon>Metazoa</taxon>
        <taxon>Ecdysozoa</taxon>
        <taxon>Arthropoda</taxon>
        <taxon>Hexapoda</taxon>
        <taxon>Insecta</taxon>
        <taxon>Pterygota</taxon>
        <taxon>Palaeoptera</taxon>
        <taxon>Odonata</taxon>
        <taxon>Epiprocta</taxon>
        <taxon>Anisoptera</taxon>
        <taxon>Libelluloidea</taxon>
        <taxon>Libellulidae</taxon>
        <taxon>Ladona</taxon>
    </lineage>
</organism>
<dbReference type="PANTHER" id="PTHR24243:SF208">
    <property type="entry name" value="PYROKININ-1 RECEPTOR"/>
    <property type="match status" value="1"/>
</dbReference>
<evidence type="ECO:0000256" key="5">
    <source>
        <dbReference type="ARBA" id="ARBA00023040"/>
    </source>
</evidence>
<evidence type="ECO:0000313" key="13">
    <source>
        <dbReference type="Proteomes" id="UP000792457"/>
    </source>
</evidence>
<evidence type="ECO:0000259" key="11">
    <source>
        <dbReference type="PROSITE" id="PS50262"/>
    </source>
</evidence>
<feature type="transmembrane region" description="Helical" evidence="10">
    <location>
        <begin position="71"/>
        <end position="100"/>
    </location>
</feature>
<dbReference type="InterPro" id="IPR017452">
    <property type="entry name" value="GPCR_Rhodpsn_7TM"/>
</dbReference>
<evidence type="ECO:0000313" key="12">
    <source>
        <dbReference type="EMBL" id="KAG8233471.1"/>
    </source>
</evidence>
<evidence type="ECO:0000256" key="9">
    <source>
        <dbReference type="RuleBase" id="RU000688"/>
    </source>
</evidence>
<evidence type="ECO:0000256" key="8">
    <source>
        <dbReference type="ARBA" id="ARBA00023224"/>
    </source>
</evidence>
<keyword evidence="3 9" id="KW-0812">Transmembrane</keyword>
<protein>
    <recommendedName>
        <fullName evidence="11">G-protein coupled receptors family 1 profile domain-containing protein</fullName>
    </recommendedName>
</protein>
<sequence length="319" mass="35832">MDSRGDSNDTEVSSIRSVFFNTTPHTLATAVREVSRQQSEEMSGDVATSMLPEDPSSATFWEDRFRRRDPLYIVIPITIVYGLIFFTGLVGNVSTCIVIAKNKHMHTATNYYLFNLAISDLLLLLSGLPAEMYGTWSPTPYVFGEAFCVIQSFAAETSANATVLTITAFTVERYVAICHPLRSHTLSGLSRAVKLVVATWLLAVFLAVPQVFQFGIVHYRDRDGDPIKETAQCMMKHEYAKHAFAISTCVFFVAPMSVITVLYVLIGLRLRRSRMMTRRASGGSMRSEERRQGWRSSQNHVIRMLGEFAFIAETDFVHV</sequence>
<keyword evidence="13" id="KW-1185">Reference proteome</keyword>
<evidence type="ECO:0000256" key="10">
    <source>
        <dbReference type="SAM" id="Phobius"/>
    </source>
</evidence>
<evidence type="ECO:0000256" key="2">
    <source>
        <dbReference type="ARBA" id="ARBA00010663"/>
    </source>
</evidence>
<evidence type="ECO:0000256" key="4">
    <source>
        <dbReference type="ARBA" id="ARBA00022989"/>
    </source>
</evidence>
<name>A0A8K0KGA8_LADFU</name>
<keyword evidence="5 9" id="KW-0297">G-protein coupled receptor</keyword>
<evidence type="ECO:0000256" key="7">
    <source>
        <dbReference type="ARBA" id="ARBA00023170"/>
    </source>
</evidence>
<comment type="similarity">
    <text evidence="2 9">Belongs to the G-protein coupled receptor 1 family.</text>
</comment>
<feature type="transmembrane region" description="Helical" evidence="10">
    <location>
        <begin position="192"/>
        <end position="212"/>
    </location>
</feature>
<keyword evidence="7 9" id="KW-0675">Receptor</keyword>
<reference evidence="12" key="2">
    <citation type="submission" date="2017-10" db="EMBL/GenBank/DDBJ databases">
        <title>Ladona fulva Genome sequencing and assembly.</title>
        <authorList>
            <person name="Murali S."/>
            <person name="Richards S."/>
            <person name="Bandaranaike D."/>
            <person name="Bellair M."/>
            <person name="Blankenburg K."/>
            <person name="Chao H."/>
            <person name="Dinh H."/>
            <person name="Doddapaneni H."/>
            <person name="Dugan-Rocha S."/>
            <person name="Elkadiri S."/>
            <person name="Gnanaolivu R."/>
            <person name="Hernandez B."/>
            <person name="Skinner E."/>
            <person name="Javaid M."/>
            <person name="Lee S."/>
            <person name="Li M."/>
            <person name="Ming W."/>
            <person name="Munidasa M."/>
            <person name="Muniz J."/>
            <person name="Nguyen L."/>
            <person name="Hughes D."/>
            <person name="Osuji N."/>
            <person name="Pu L.-L."/>
            <person name="Puazo M."/>
            <person name="Qu C."/>
            <person name="Quiroz J."/>
            <person name="Raj R."/>
            <person name="Weissenberger G."/>
            <person name="Xin Y."/>
            <person name="Zou X."/>
            <person name="Han Y."/>
            <person name="Worley K."/>
            <person name="Muzny D."/>
            <person name="Gibbs R."/>
        </authorList>
    </citation>
    <scope>NUCLEOTIDE SEQUENCE</scope>
    <source>
        <strain evidence="12">Sampled in the wild</strain>
    </source>
</reference>
<dbReference type="GO" id="GO:0005886">
    <property type="term" value="C:plasma membrane"/>
    <property type="evidence" value="ECO:0007669"/>
    <property type="project" value="TreeGrafter"/>
</dbReference>
<dbReference type="PROSITE" id="PS50262">
    <property type="entry name" value="G_PROTEIN_RECEP_F1_2"/>
    <property type="match status" value="1"/>
</dbReference>
<dbReference type="Gene3D" id="1.20.1070.10">
    <property type="entry name" value="Rhodopsin 7-helix transmembrane proteins"/>
    <property type="match status" value="1"/>
</dbReference>
<keyword evidence="6 10" id="KW-0472">Membrane</keyword>
<reference evidence="12" key="1">
    <citation type="submission" date="2013-04" db="EMBL/GenBank/DDBJ databases">
        <authorList>
            <person name="Qu J."/>
            <person name="Murali S.C."/>
            <person name="Bandaranaike D."/>
            <person name="Bellair M."/>
            <person name="Blankenburg K."/>
            <person name="Chao H."/>
            <person name="Dinh H."/>
            <person name="Doddapaneni H."/>
            <person name="Downs B."/>
            <person name="Dugan-Rocha S."/>
            <person name="Elkadiri S."/>
            <person name="Gnanaolivu R.D."/>
            <person name="Hernandez B."/>
            <person name="Javaid M."/>
            <person name="Jayaseelan J.C."/>
            <person name="Lee S."/>
            <person name="Li M."/>
            <person name="Ming W."/>
            <person name="Munidasa M."/>
            <person name="Muniz J."/>
            <person name="Nguyen L."/>
            <person name="Ongeri F."/>
            <person name="Osuji N."/>
            <person name="Pu L.-L."/>
            <person name="Puazo M."/>
            <person name="Qu C."/>
            <person name="Quiroz J."/>
            <person name="Raj R."/>
            <person name="Weissenberger G."/>
            <person name="Xin Y."/>
            <person name="Zou X."/>
            <person name="Han Y."/>
            <person name="Richards S."/>
            <person name="Worley K."/>
            <person name="Muzny D."/>
            <person name="Gibbs R."/>
        </authorList>
    </citation>
    <scope>NUCLEOTIDE SEQUENCE</scope>
    <source>
        <strain evidence="12">Sampled in the wild</strain>
    </source>
</reference>
<proteinExistence type="inferred from homology"/>
<feature type="transmembrane region" description="Helical" evidence="10">
    <location>
        <begin position="150"/>
        <end position="171"/>
    </location>
</feature>
<comment type="subcellular location">
    <subcellularLocation>
        <location evidence="1">Membrane</location>
        <topology evidence="1">Multi-pass membrane protein</topology>
    </subcellularLocation>
</comment>
<comment type="caution">
    <text evidence="12">The sequence shown here is derived from an EMBL/GenBank/DDBJ whole genome shotgun (WGS) entry which is preliminary data.</text>
</comment>
<dbReference type="OrthoDB" id="5950040at2759"/>
<gene>
    <name evidence="12" type="ORF">J437_LFUL014017</name>
</gene>
<accession>A0A8K0KGA8</accession>
<keyword evidence="8 9" id="KW-0807">Transducer</keyword>
<dbReference type="Proteomes" id="UP000792457">
    <property type="component" value="Unassembled WGS sequence"/>
</dbReference>
<dbReference type="AlphaFoldDB" id="A0A8K0KGA8"/>
<feature type="transmembrane region" description="Helical" evidence="10">
    <location>
        <begin position="112"/>
        <end position="130"/>
    </location>
</feature>
<dbReference type="EMBL" id="KZ308720">
    <property type="protein sequence ID" value="KAG8233471.1"/>
    <property type="molecule type" value="Genomic_DNA"/>
</dbReference>
<keyword evidence="4 10" id="KW-1133">Transmembrane helix</keyword>
<dbReference type="PRINTS" id="PR00237">
    <property type="entry name" value="GPCRRHODOPSN"/>
</dbReference>
<evidence type="ECO:0000256" key="1">
    <source>
        <dbReference type="ARBA" id="ARBA00004141"/>
    </source>
</evidence>
<dbReference type="PROSITE" id="PS00237">
    <property type="entry name" value="G_PROTEIN_RECEP_F1_1"/>
    <property type="match status" value="1"/>
</dbReference>
<feature type="domain" description="G-protein coupled receptors family 1 profile" evidence="11">
    <location>
        <begin position="91"/>
        <end position="319"/>
    </location>
</feature>
<evidence type="ECO:0000256" key="3">
    <source>
        <dbReference type="ARBA" id="ARBA00022692"/>
    </source>
</evidence>
<dbReference type="InterPro" id="IPR000276">
    <property type="entry name" value="GPCR_Rhodpsn"/>
</dbReference>